<reference evidence="2 3" key="1">
    <citation type="journal article" date="2018" name="Nat. Genet.">
        <title>The Rosa genome provides new insights in the design of modern roses.</title>
        <authorList>
            <person name="Bendahmane M."/>
        </authorList>
    </citation>
    <scope>NUCLEOTIDE SEQUENCE [LARGE SCALE GENOMIC DNA]</scope>
    <source>
        <strain evidence="3">cv. Old Blush</strain>
    </source>
</reference>
<keyword evidence="1" id="KW-0812">Transmembrane</keyword>
<evidence type="ECO:0000313" key="2">
    <source>
        <dbReference type="EMBL" id="PRQ19533.1"/>
    </source>
</evidence>
<dbReference type="EMBL" id="PDCK01000045">
    <property type="protein sequence ID" value="PRQ19533.1"/>
    <property type="molecule type" value="Genomic_DNA"/>
</dbReference>
<comment type="caution">
    <text evidence="2">The sequence shown here is derived from an EMBL/GenBank/DDBJ whole genome shotgun (WGS) entry which is preliminary data.</text>
</comment>
<gene>
    <name evidence="2" type="ORF">RchiOBHm_Chr7g0218221</name>
</gene>
<feature type="transmembrane region" description="Helical" evidence="1">
    <location>
        <begin position="12"/>
        <end position="36"/>
    </location>
</feature>
<name>A0A2P6PC75_ROSCH</name>
<evidence type="ECO:0000256" key="1">
    <source>
        <dbReference type="SAM" id="Phobius"/>
    </source>
</evidence>
<accession>A0A2P6PC75</accession>
<organism evidence="2 3">
    <name type="scientific">Rosa chinensis</name>
    <name type="common">China rose</name>
    <dbReference type="NCBI Taxonomy" id="74649"/>
    <lineage>
        <taxon>Eukaryota</taxon>
        <taxon>Viridiplantae</taxon>
        <taxon>Streptophyta</taxon>
        <taxon>Embryophyta</taxon>
        <taxon>Tracheophyta</taxon>
        <taxon>Spermatophyta</taxon>
        <taxon>Magnoliopsida</taxon>
        <taxon>eudicotyledons</taxon>
        <taxon>Gunneridae</taxon>
        <taxon>Pentapetalae</taxon>
        <taxon>rosids</taxon>
        <taxon>fabids</taxon>
        <taxon>Rosales</taxon>
        <taxon>Rosaceae</taxon>
        <taxon>Rosoideae</taxon>
        <taxon>Rosoideae incertae sedis</taxon>
        <taxon>Rosa</taxon>
    </lineage>
</organism>
<protein>
    <submittedName>
        <fullName evidence="2">Uncharacterized protein</fullName>
    </submittedName>
</protein>
<proteinExistence type="predicted"/>
<dbReference type="Gramene" id="PRQ19533">
    <property type="protein sequence ID" value="PRQ19533"/>
    <property type="gene ID" value="RchiOBHm_Chr7g0218221"/>
</dbReference>
<sequence length="86" mass="9703">MLDPPSSSLSSIVLCTCMLVIYTCINVLMYVCTVIIQKHDIVKVIIGVDGNTIDSLLYVDVLMKRRQIVGLGSHSHIEFWCLMVFR</sequence>
<keyword evidence="1" id="KW-0472">Membrane</keyword>
<dbReference type="Proteomes" id="UP000238479">
    <property type="component" value="Chromosome 7"/>
</dbReference>
<keyword evidence="3" id="KW-1185">Reference proteome</keyword>
<keyword evidence="1" id="KW-1133">Transmembrane helix</keyword>
<dbReference type="AlphaFoldDB" id="A0A2P6PC75"/>
<evidence type="ECO:0000313" key="3">
    <source>
        <dbReference type="Proteomes" id="UP000238479"/>
    </source>
</evidence>